<accession>A0A7R9G252</accession>
<feature type="compositionally biased region" description="Acidic residues" evidence="1">
    <location>
        <begin position="18"/>
        <end position="31"/>
    </location>
</feature>
<organism evidence="2">
    <name type="scientific">Timema shepardi</name>
    <name type="common">Walking stick</name>
    <dbReference type="NCBI Taxonomy" id="629360"/>
    <lineage>
        <taxon>Eukaryota</taxon>
        <taxon>Metazoa</taxon>
        <taxon>Ecdysozoa</taxon>
        <taxon>Arthropoda</taxon>
        <taxon>Hexapoda</taxon>
        <taxon>Insecta</taxon>
        <taxon>Pterygota</taxon>
        <taxon>Neoptera</taxon>
        <taxon>Polyneoptera</taxon>
        <taxon>Phasmatodea</taxon>
        <taxon>Timematodea</taxon>
        <taxon>Timematoidea</taxon>
        <taxon>Timematidae</taxon>
        <taxon>Timema</taxon>
    </lineage>
</organism>
<proteinExistence type="predicted"/>
<sequence>MRKTNLKSKKGKSSDNESVVDDANENGEEDTIASRGSISGDEEDKPELKKKRARKSGPVQGKEDDAFVKEVSYIPIEQLSYWILSTSIFHLTPTSKKRTPGHRYFDEHLCTEEEVEKSPYMIQSDPAVQEDETKTMMKRVSADRTNFGGLEDQETAVVLIAMSDLEEFSPF</sequence>
<feature type="compositionally biased region" description="Basic residues" evidence="1">
    <location>
        <begin position="1"/>
        <end position="11"/>
    </location>
</feature>
<evidence type="ECO:0000313" key="2">
    <source>
        <dbReference type="EMBL" id="CAD7263499.1"/>
    </source>
</evidence>
<name>A0A7R9G252_TIMSH</name>
<protein>
    <submittedName>
        <fullName evidence="2">Uncharacterized protein</fullName>
    </submittedName>
</protein>
<reference evidence="2" key="1">
    <citation type="submission" date="2020-11" db="EMBL/GenBank/DDBJ databases">
        <authorList>
            <person name="Tran Van P."/>
        </authorList>
    </citation>
    <scope>NUCLEOTIDE SEQUENCE</scope>
</reference>
<gene>
    <name evidence="2" type="ORF">TSIB3V08_LOCUS7576</name>
</gene>
<dbReference type="AlphaFoldDB" id="A0A7R9G252"/>
<dbReference type="EMBL" id="OC003611">
    <property type="protein sequence ID" value="CAD7263499.1"/>
    <property type="molecule type" value="Genomic_DNA"/>
</dbReference>
<feature type="region of interest" description="Disordered" evidence="1">
    <location>
        <begin position="1"/>
        <end position="67"/>
    </location>
</feature>
<evidence type="ECO:0000256" key="1">
    <source>
        <dbReference type="SAM" id="MobiDB-lite"/>
    </source>
</evidence>